<dbReference type="SUPFAM" id="SSF54695">
    <property type="entry name" value="POZ domain"/>
    <property type="match status" value="1"/>
</dbReference>
<name>G4T8U4_SERID</name>
<dbReference type="Proteomes" id="UP000007148">
    <property type="component" value="Unassembled WGS sequence"/>
</dbReference>
<dbReference type="AlphaFoldDB" id="G4T8U4"/>
<keyword evidence="6" id="KW-1185">Reference proteome</keyword>
<dbReference type="InterPro" id="IPR002125">
    <property type="entry name" value="CMP_dCMP_dom"/>
</dbReference>
<dbReference type="GO" id="GO:0008033">
    <property type="term" value="P:tRNA processing"/>
    <property type="evidence" value="ECO:0007669"/>
    <property type="project" value="UniProtKB-KW"/>
</dbReference>
<dbReference type="CDD" id="cd18186">
    <property type="entry name" value="BTB_POZ_ZBTB_KLHL-like"/>
    <property type="match status" value="1"/>
</dbReference>
<evidence type="ECO:0000256" key="1">
    <source>
        <dbReference type="ARBA" id="ARBA00022694"/>
    </source>
</evidence>
<evidence type="ECO:0000259" key="4">
    <source>
        <dbReference type="PROSITE" id="PS51747"/>
    </source>
</evidence>
<feature type="domain" description="BTB" evidence="3">
    <location>
        <begin position="387"/>
        <end position="449"/>
    </location>
</feature>
<dbReference type="PROSITE" id="PS51747">
    <property type="entry name" value="CYT_DCMP_DEAMINASES_2"/>
    <property type="match status" value="1"/>
</dbReference>
<dbReference type="GO" id="GO:0005634">
    <property type="term" value="C:nucleus"/>
    <property type="evidence" value="ECO:0007669"/>
    <property type="project" value="TreeGrafter"/>
</dbReference>
<sequence>MDMVSEEDLPWTRIEGDRIRDDEDVFPTMHAWSVSFTDPKSIKVFQEYTRTRPLLWEALQHLKLVKKVELDSSGTIYHVIVGLDLARPPEDVPVGMYSEPMQCIVPSTPALTRGQLASKNKLWPTVFSPHLARLPVSIERAEVQRMVNGMRMAINEAVKAKQHGEVPIAACLLPDQYLNVTLLAHDTRTSTHHPLKHSVINIVRALSDQVLLADVAKINNGEDNPMRNPAMVVSLQNGEGYQLTNRTLYLTHEPCLMCTMALVHSRVKEIIYIHPMPKTGGCGGHAIVPELPTINHRFTIWRWKEDSIHSIFGNIRLDFCGVWRAEFARTFDQAYVGFVPKKMSSSYALARKAAQMLPISTFVHMTEEDDFGRPLPNISPLFNSPTADLVLSSSDSCHFRVHRAILSEASPIFYAALSTLSVHKPTDPPPVQDLTEDGETILILLQYVYPIPNPQVSSLTSLRLALIAAQRYEITSAIEGLRAGLVSPKFLETDPLGVYAIACELGLQEDAKIASRATLAFDILSTPLETPCLENLSAKDFLKLVRLHQSRAEAAISVLESMAPMPHDCCGNICPSSHADERSDNSSSSSTRNHNSSNDGLPYVRWFVTWKAAAVRELKARPRSDIIFDHAYLLAHVKRATRHCHECAPTFMANATQDWLKLLKNRIDALPDVI</sequence>
<keyword evidence="1" id="KW-0819">tRNA processing</keyword>
<proteinExistence type="inferred from homology"/>
<dbReference type="HOGENOM" id="CLU_407738_0_0_1"/>
<dbReference type="Pfam" id="PF00383">
    <property type="entry name" value="dCMP_cyt_deam_1"/>
    <property type="match status" value="1"/>
</dbReference>
<gene>
    <name evidence="5" type="ORF">PIIN_01564</name>
</gene>
<dbReference type="SUPFAM" id="SSF53927">
    <property type="entry name" value="Cytidine deaminase-like"/>
    <property type="match status" value="1"/>
</dbReference>
<accession>G4T8U4</accession>
<dbReference type="PROSITE" id="PS50097">
    <property type="entry name" value="BTB"/>
    <property type="match status" value="1"/>
</dbReference>
<evidence type="ECO:0000313" key="6">
    <source>
        <dbReference type="Proteomes" id="UP000007148"/>
    </source>
</evidence>
<evidence type="ECO:0000313" key="5">
    <source>
        <dbReference type="EMBL" id="CCA67737.1"/>
    </source>
</evidence>
<dbReference type="OrthoDB" id="3180714at2759"/>
<dbReference type="GO" id="GO:0052717">
    <property type="term" value="F:tRNA-specific adenosine-34 deaminase activity"/>
    <property type="evidence" value="ECO:0007669"/>
    <property type="project" value="TreeGrafter"/>
</dbReference>
<evidence type="ECO:0000259" key="3">
    <source>
        <dbReference type="PROSITE" id="PS50097"/>
    </source>
</evidence>
<comment type="caution">
    <text evidence="5">The sequence shown here is derived from an EMBL/GenBank/DDBJ whole genome shotgun (WGS) entry which is preliminary data.</text>
</comment>
<dbReference type="STRING" id="1109443.G4T8U4"/>
<dbReference type="InParanoid" id="G4T8U4"/>
<dbReference type="Gene3D" id="3.40.140.10">
    <property type="entry name" value="Cytidine Deaminase, domain 2"/>
    <property type="match status" value="1"/>
</dbReference>
<protein>
    <submittedName>
        <fullName evidence="5">Uncharacterized protein</fullName>
    </submittedName>
</protein>
<dbReference type="Pfam" id="PF00651">
    <property type="entry name" value="BTB"/>
    <property type="match status" value="1"/>
</dbReference>
<dbReference type="EMBL" id="CAFZ01000019">
    <property type="protein sequence ID" value="CCA67737.1"/>
    <property type="molecule type" value="Genomic_DNA"/>
</dbReference>
<feature type="domain" description="CMP/dCMP-type deaminase" evidence="4">
    <location>
        <begin position="144"/>
        <end position="301"/>
    </location>
</feature>
<dbReference type="Gene3D" id="3.30.710.10">
    <property type="entry name" value="Potassium Channel Kv1.1, Chain A"/>
    <property type="match status" value="1"/>
</dbReference>
<reference evidence="5 6" key="1">
    <citation type="journal article" date="2011" name="PLoS Pathog.">
        <title>Endophytic Life Strategies Decoded by Genome and Transcriptome Analyses of the Mutualistic Root Symbiont Piriformospora indica.</title>
        <authorList>
            <person name="Zuccaro A."/>
            <person name="Lahrmann U."/>
            <person name="Guldener U."/>
            <person name="Langen G."/>
            <person name="Pfiffi S."/>
            <person name="Biedenkopf D."/>
            <person name="Wong P."/>
            <person name="Samans B."/>
            <person name="Grimm C."/>
            <person name="Basiewicz M."/>
            <person name="Murat C."/>
            <person name="Martin F."/>
            <person name="Kogel K.H."/>
        </authorList>
    </citation>
    <scope>NUCLEOTIDE SEQUENCE [LARGE SCALE GENOMIC DNA]</scope>
    <source>
        <strain evidence="5 6">DSM 11827</strain>
    </source>
</reference>
<dbReference type="InterPro" id="IPR011333">
    <property type="entry name" value="SKP1/BTB/POZ_sf"/>
</dbReference>
<evidence type="ECO:0000256" key="2">
    <source>
        <dbReference type="ARBA" id="ARBA00038160"/>
    </source>
</evidence>
<dbReference type="PANTHER" id="PTHR11079">
    <property type="entry name" value="CYTOSINE DEAMINASE FAMILY MEMBER"/>
    <property type="match status" value="1"/>
</dbReference>
<dbReference type="InterPro" id="IPR016193">
    <property type="entry name" value="Cytidine_deaminase-like"/>
</dbReference>
<dbReference type="InterPro" id="IPR000210">
    <property type="entry name" value="BTB/POZ_dom"/>
</dbReference>
<dbReference type="PANTHER" id="PTHR11079:SF156">
    <property type="entry name" value="INACTIVE TRNA-SPECIFIC ADENOSINE DEAMINASE-LIKE PROTEIN 3-RELATED"/>
    <property type="match status" value="1"/>
</dbReference>
<dbReference type="CDD" id="cd01285">
    <property type="entry name" value="nucleoside_deaminase"/>
    <property type="match status" value="1"/>
</dbReference>
<comment type="similarity">
    <text evidence="2">Belongs to the cytidine and deoxycytidylate deaminase family. ADAT3 subfamily.</text>
</comment>
<organism evidence="5 6">
    <name type="scientific">Serendipita indica (strain DSM 11827)</name>
    <name type="common">Root endophyte fungus</name>
    <name type="synonym">Piriformospora indica</name>
    <dbReference type="NCBI Taxonomy" id="1109443"/>
    <lineage>
        <taxon>Eukaryota</taxon>
        <taxon>Fungi</taxon>
        <taxon>Dikarya</taxon>
        <taxon>Basidiomycota</taxon>
        <taxon>Agaricomycotina</taxon>
        <taxon>Agaricomycetes</taxon>
        <taxon>Sebacinales</taxon>
        <taxon>Serendipitaceae</taxon>
        <taxon>Serendipita</taxon>
    </lineage>
</organism>
<dbReference type="eggNOG" id="KOG2771">
    <property type="taxonomic scope" value="Eukaryota"/>
</dbReference>
<dbReference type="GO" id="GO:0005737">
    <property type="term" value="C:cytoplasm"/>
    <property type="evidence" value="ECO:0007669"/>
    <property type="project" value="TreeGrafter"/>
</dbReference>